<dbReference type="EMBL" id="FN563149">
    <property type="protein sequence ID" value="CBH46412.1"/>
    <property type="molecule type" value="Genomic_DNA"/>
</dbReference>
<evidence type="ECO:0000313" key="2">
    <source>
        <dbReference type="Proteomes" id="UP000006892"/>
    </source>
</evidence>
<name>A0A3S5Y1J4_RHOH1</name>
<dbReference type="Pfam" id="PF19457">
    <property type="entry name" value="DUF5994"/>
    <property type="match status" value="1"/>
</dbReference>
<gene>
    <name evidence="1" type="ordered locus">REQ_02660</name>
</gene>
<evidence type="ECO:0000313" key="1">
    <source>
        <dbReference type="EMBL" id="CBH46412.1"/>
    </source>
</evidence>
<dbReference type="InterPro" id="IPR046036">
    <property type="entry name" value="DUF5994"/>
</dbReference>
<dbReference type="AlphaFoldDB" id="A0A3S5Y1J4"/>
<accession>A0A3S5Y1J4</accession>
<sequence>MTRQPDLVNGLLYEVETADGLQPFPVPSRTPRLVLRGQKSGSGQIAGAWWPWTSNLTAQLHDLISVLAPRTGPIERIAFDWDMVSINQRRIDNTDGIRFTEPLPGQPAGVMCLIGTDRRGTLLVVIPPTTQPQRAYDDMRSIVDDGYRVA</sequence>
<dbReference type="KEGG" id="req:REQ_02660"/>
<organism evidence="1">
    <name type="scientific">Rhodococcus hoagii (strain 103S)</name>
    <name type="common">Rhodococcus equi</name>
    <dbReference type="NCBI Taxonomy" id="685727"/>
    <lineage>
        <taxon>Bacteria</taxon>
        <taxon>Bacillati</taxon>
        <taxon>Actinomycetota</taxon>
        <taxon>Actinomycetes</taxon>
        <taxon>Mycobacteriales</taxon>
        <taxon>Nocardiaceae</taxon>
        <taxon>Prescottella</taxon>
    </lineage>
</organism>
<dbReference type="RefSeq" id="WP_013414558.1">
    <property type="nucleotide sequence ID" value="NC_014659.1"/>
</dbReference>
<proteinExistence type="predicted"/>
<reference evidence="1" key="1">
    <citation type="journal article" date="2010" name="PLoS Genet.">
        <title>The genome of a pathogenic rhodococcus: cooptive virulence underpinned by key gene acquisitions.</title>
        <authorList>
            <person name="Letek M."/>
            <person name="Gonzalez P."/>
            <person name="Macarthur I."/>
            <person name="Rodriguez H."/>
            <person name="Freeman T.C."/>
            <person name="Valero-Rello A."/>
            <person name="Blanco M."/>
            <person name="Buckley T."/>
            <person name="Cherevach I."/>
            <person name="Fahey R."/>
            <person name="Hapeshi A."/>
            <person name="Holdstock J."/>
            <person name="Leadon D."/>
            <person name="Navas J."/>
            <person name="Ocampo A."/>
            <person name="Quail M.A."/>
            <person name="Sanders M."/>
            <person name="Scortti M.M."/>
            <person name="Prescott J.F."/>
            <person name="Fogarty U."/>
            <person name="Meijer W.G."/>
            <person name="Parkhill J."/>
            <person name="Bentley S.D."/>
            <person name="Vazquez-Boland J.A."/>
        </authorList>
    </citation>
    <scope>NUCLEOTIDE SEQUENCE [LARGE SCALE GENOMIC DNA]</scope>
    <source>
        <strain evidence="1 2">103S</strain>
    </source>
</reference>
<protein>
    <submittedName>
        <fullName evidence="1">Uncharacterized protein</fullName>
    </submittedName>
</protein>
<dbReference type="Proteomes" id="UP001154400">
    <property type="component" value="Chromosome"/>
</dbReference>